<feature type="non-terminal residue" evidence="2">
    <location>
        <position position="152"/>
    </location>
</feature>
<dbReference type="EMBL" id="DF237106">
    <property type="protein sequence ID" value="GAQ83682.1"/>
    <property type="molecule type" value="Genomic_DNA"/>
</dbReference>
<feature type="compositionally biased region" description="Gly residues" evidence="1">
    <location>
        <begin position="97"/>
        <end position="108"/>
    </location>
</feature>
<name>A0A0U9HRS5_KLENI</name>
<reference evidence="2 3" key="1">
    <citation type="journal article" date="2014" name="Nat. Commun.">
        <title>Klebsormidium flaccidum genome reveals primary factors for plant terrestrial adaptation.</title>
        <authorList>
            <person name="Hori K."/>
            <person name="Maruyama F."/>
            <person name="Fujisawa T."/>
            <person name="Togashi T."/>
            <person name="Yamamoto N."/>
            <person name="Seo M."/>
            <person name="Sato S."/>
            <person name="Yamada T."/>
            <person name="Mori H."/>
            <person name="Tajima N."/>
            <person name="Moriyama T."/>
            <person name="Ikeuchi M."/>
            <person name="Watanabe M."/>
            <person name="Wada H."/>
            <person name="Kobayashi K."/>
            <person name="Saito M."/>
            <person name="Masuda T."/>
            <person name="Sasaki-Sekimoto Y."/>
            <person name="Mashiguchi K."/>
            <person name="Awai K."/>
            <person name="Shimojima M."/>
            <person name="Masuda S."/>
            <person name="Iwai M."/>
            <person name="Nobusawa T."/>
            <person name="Narise T."/>
            <person name="Kondo S."/>
            <person name="Saito H."/>
            <person name="Sato R."/>
            <person name="Murakawa M."/>
            <person name="Ihara Y."/>
            <person name="Oshima-Yamada Y."/>
            <person name="Ohtaka K."/>
            <person name="Satoh M."/>
            <person name="Sonobe K."/>
            <person name="Ishii M."/>
            <person name="Ohtani R."/>
            <person name="Kanamori-Sato M."/>
            <person name="Honoki R."/>
            <person name="Miyazaki D."/>
            <person name="Mochizuki H."/>
            <person name="Umetsu J."/>
            <person name="Higashi K."/>
            <person name="Shibata D."/>
            <person name="Kamiya Y."/>
            <person name="Sato N."/>
            <person name="Nakamura Y."/>
            <person name="Tabata S."/>
            <person name="Ida S."/>
            <person name="Kurokawa K."/>
            <person name="Ohta H."/>
        </authorList>
    </citation>
    <scope>NUCLEOTIDE SEQUENCE [LARGE SCALE GENOMIC DNA]</scope>
    <source>
        <strain evidence="2 3">NIES-2285</strain>
    </source>
</reference>
<organism evidence="2 3">
    <name type="scientific">Klebsormidium nitens</name>
    <name type="common">Green alga</name>
    <name type="synonym">Ulothrix nitens</name>
    <dbReference type="NCBI Taxonomy" id="105231"/>
    <lineage>
        <taxon>Eukaryota</taxon>
        <taxon>Viridiplantae</taxon>
        <taxon>Streptophyta</taxon>
        <taxon>Klebsormidiophyceae</taxon>
        <taxon>Klebsormidiales</taxon>
        <taxon>Klebsormidiaceae</taxon>
        <taxon>Klebsormidium</taxon>
    </lineage>
</organism>
<proteinExistence type="predicted"/>
<dbReference type="Proteomes" id="UP000054558">
    <property type="component" value="Unassembled WGS sequence"/>
</dbReference>
<keyword evidence="3" id="KW-1185">Reference proteome</keyword>
<protein>
    <submittedName>
        <fullName evidence="2">Uncharacterized protein</fullName>
    </submittedName>
</protein>
<accession>A0A0U9HRS5</accession>
<dbReference type="AlphaFoldDB" id="A0A0U9HRS5"/>
<feature type="region of interest" description="Disordered" evidence="1">
    <location>
        <begin position="80"/>
        <end position="152"/>
    </location>
</feature>
<sequence>MLKTSPTDSKSGWVGEKKLEAEGLVEADLEAGGQPEVATLVAGRGQEEGTLVVEKRSEGEDVEVGDFPEVEHSMAEANREGAGLGVGPRPGVAENKSGGGGGCISGGGERGRRGRSRGGGGGGEGPEVAGNVRGVVGGVDEFGEGGRRWEGG</sequence>
<evidence type="ECO:0000313" key="2">
    <source>
        <dbReference type="EMBL" id="GAQ83682.1"/>
    </source>
</evidence>
<evidence type="ECO:0000313" key="3">
    <source>
        <dbReference type="Proteomes" id="UP000054558"/>
    </source>
</evidence>
<gene>
    <name evidence="2" type="ORF">KFL_001570210</name>
</gene>
<evidence type="ECO:0000256" key="1">
    <source>
        <dbReference type="SAM" id="MobiDB-lite"/>
    </source>
</evidence>